<evidence type="ECO:0000256" key="1">
    <source>
        <dbReference type="SAM" id="Phobius"/>
    </source>
</evidence>
<organism evidence="3 4">
    <name type="scientific">Austropuccinia psidii MF-1</name>
    <dbReference type="NCBI Taxonomy" id="1389203"/>
    <lineage>
        <taxon>Eukaryota</taxon>
        <taxon>Fungi</taxon>
        <taxon>Dikarya</taxon>
        <taxon>Basidiomycota</taxon>
        <taxon>Pucciniomycotina</taxon>
        <taxon>Pucciniomycetes</taxon>
        <taxon>Pucciniales</taxon>
        <taxon>Sphaerophragmiaceae</taxon>
        <taxon>Austropuccinia</taxon>
    </lineage>
</organism>
<dbReference type="EMBL" id="AVOT02022493">
    <property type="protein sequence ID" value="MBW0511955.1"/>
    <property type="molecule type" value="Genomic_DNA"/>
</dbReference>
<feature type="transmembrane region" description="Helical" evidence="1">
    <location>
        <begin position="80"/>
        <end position="102"/>
    </location>
</feature>
<sequence>MTIRNKLNSPRPSVAQIGAVTALENNKILLDSGATHSAIGDLSLFIDLKSASMKPSVSSSEQFDIGAIGRNKLNTKFGPIIVKDVLYCPAILGIVLSIGQLLDQ</sequence>
<reference evidence="3" key="1">
    <citation type="submission" date="2021-03" db="EMBL/GenBank/DDBJ databases">
        <title>Draft genome sequence of rust myrtle Austropuccinia psidii MF-1, a brazilian biotype.</title>
        <authorList>
            <person name="Quecine M.C."/>
            <person name="Pachon D.M.R."/>
            <person name="Bonatelli M.L."/>
            <person name="Correr F.H."/>
            <person name="Franceschini L.M."/>
            <person name="Leite T.F."/>
            <person name="Margarido G.R.A."/>
            <person name="Almeida C.A."/>
            <person name="Ferrarezi J.A."/>
            <person name="Labate C.A."/>
        </authorList>
    </citation>
    <scope>NUCLEOTIDE SEQUENCE</scope>
    <source>
        <strain evidence="3">MF-1</strain>
    </source>
</reference>
<comment type="caution">
    <text evidence="3">The sequence shown here is derived from an EMBL/GenBank/DDBJ whole genome shotgun (WGS) entry which is preliminary data.</text>
</comment>
<accession>A0A9Q3E3G3</accession>
<evidence type="ECO:0000313" key="3">
    <source>
        <dbReference type="EMBL" id="MBW0511955.1"/>
    </source>
</evidence>
<dbReference type="Pfam" id="PF22936">
    <property type="entry name" value="Pol_BBD"/>
    <property type="match status" value="1"/>
</dbReference>
<evidence type="ECO:0000313" key="4">
    <source>
        <dbReference type="Proteomes" id="UP000765509"/>
    </source>
</evidence>
<dbReference type="OrthoDB" id="2517540at2759"/>
<feature type="domain" description="Retrovirus-related Pol polyprotein from transposon TNT 1-94-like beta-barrel" evidence="2">
    <location>
        <begin position="29"/>
        <end position="103"/>
    </location>
</feature>
<keyword evidence="4" id="KW-1185">Reference proteome</keyword>
<keyword evidence="1" id="KW-0472">Membrane</keyword>
<name>A0A9Q3E3G3_9BASI</name>
<keyword evidence="1" id="KW-0812">Transmembrane</keyword>
<dbReference type="Proteomes" id="UP000765509">
    <property type="component" value="Unassembled WGS sequence"/>
</dbReference>
<gene>
    <name evidence="3" type="ORF">O181_051670</name>
</gene>
<dbReference type="InterPro" id="IPR054722">
    <property type="entry name" value="PolX-like_BBD"/>
</dbReference>
<dbReference type="AlphaFoldDB" id="A0A9Q3E3G3"/>
<protein>
    <recommendedName>
        <fullName evidence="2">Retrovirus-related Pol polyprotein from transposon TNT 1-94-like beta-barrel domain-containing protein</fullName>
    </recommendedName>
</protein>
<keyword evidence="1" id="KW-1133">Transmembrane helix</keyword>
<evidence type="ECO:0000259" key="2">
    <source>
        <dbReference type="Pfam" id="PF22936"/>
    </source>
</evidence>
<proteinExistence type="predicted"/>